<accession>A0A653Y590</accession>
<keyword evidence="1" id="KW-0472">Membrane</keyword>
<keyword evidence="1" id="KW-0812">Transmembrane</keyword>
<sequence>MTITDLFRVIIKIFGIYCFTTLIYRLQPRMTVNFGFDFFEFIISIIHLVLMGLIVFFFLFKTDRLIKLFRLSKGFDSHIIDMKNLNEVGLFKFGIIIIGLLMIVDNIAPFLNYCFLEFKKQVWTNKMDESSRMILNLSIDYNRWFTCGFNIFIGAIFLNNNNRISKFLMKKGKNVG</sequence>
<reference evidence="2 3" key="1">
    <citation type="submission" date="2019-10" db="EMBL/GenBank/DDBJ databases">
        <authorList>
            <person name="Karimi E."/>
        </authorList>
    </citation>
    <scope>NUCLEOTIDE SEQUENCE [LARGE SCALE GENOMIC DNA]</scope>
    <source>
        <strain evidence="2">Maribacter sp. 151</strain>
    </source>
</reference>
<keyword evidence="1" id="KW-1133">Transmembrane helix</keyword>
<feature type="transmembrane region" description="Helical" evidence="1">
    <location>
        <begin position="38"/>
        <end position="60"/>
    </location>
</feature>
<gene>
    <name evidence="2" type="ORF">MARI151_60817</name>
</gene>
<feature type="transmembrane region" description="Helical" evidence="1">
    <location>
        <begin position="7"/>
        <end position="26"/>
    </location>
</feature>
<evidence type="ECO:0000313" key="3">
    <source>
        <dbReference type="Proteomes" id="UP000430202"/>
    </source>
</evidence>
<dbReference type="AlphaFoldDB" id="A0A653Y590"/>
<feature type="transmembrane region" description="Helical" evidence="1">
    <location>
        <begin position="141"/>
        <end position="160"/>
    </location>
</feature>
<dbReference type="Proteomes" id="UP000430202">
    <property type="component" value="Unassembled WGS sequence"/>
</dbReference>
<organism evidence="2 3">
    <name type="scientific">Maribacter litoralis</name>
    <dbReference type="NCBI Taxonomy" id="2059726"/>
    <lineage>
        <taxon>Bacteria</taxon>
        <taxon>Pseudomonadati</taxon>
        <taxon>Bacteroidota</taxon>
        <taxon>Flavobacteriia</taxon>
        <taxon>Flavobacteriales</taxon>
        <taxon>Flavobacteriaceae</taxon>
        <taxon>Maribacter</taxon>
    </lineage>
</organism>
<evidence type="ECO:0000313" key="2">
    <source>
        <dbReference type="EMBL" id="VXC37156.1"/>
    </source>
</evidence>
<name>A0A653Y590_9FLAO</name>
<dbReference type="RefSeq" id="WP_159304329.1">
    <property type="nucleotide sequence ID" value="NZ_LR733271.1"/>
</dbReference>
<proteinExistence type="predicted"/>
<keyword evidence="3" id="KW-1185">Reference proteome</keyword>
<evidence type="ECO:0000256" key="1">
    <source>
        <dbReference type="SAM" id="Phobius"/>
    </source>
</evidence>
<dbReference type="EMBL" id="CABWLR010000006">
    <property type="protein sequence ID" value="VXC37156.1"/>
    <property type="molecule type" value="Genomic_DNA"/>
</dbReference>
<protein>
    <submittedName>
        <fullName evidence="2">Uncharacterized protein</fullName>
    </submittedName>
</protein>
<feature type="transmembrane region" description="Helical" evidence="1">
    <location>
        <begin position="90"/>
        <end position="111"/>
    </location>
</feature>